<dbReference type="EMBL" id="KZ825887">
    <property type="protein sequence ID" value="PYH93707.1"/>
    <property type="molecule type" value="Genomic_DNA"/>
</dbReference>
<organism evidence="1 2">
    <name type="scientific">Aspergillus ellipticus CBS 707.79</name>
    <dbReference type="NCBI Taxonomy" id="1448320"/>
    <lineage>
        <taxon>Eukaryota</taxon>
        <taxon>Fungi</taxon>
        <taxon>Dikarya</taxon>
        <taxon>Ascomycota</taxon>
        <taxon>Pezizomycotina</taxon>
        <taxon>Eurotiomycetes</taxon>
        <taxon>Eurotiomycetidae</taxon>
        <taxon>Eurotiales</taxon>
        <taxon>Aspergillaceae</taxon>
        <taxon>Aspergillus</taxon>
        <taxon>Aspergillus subgen. Circumdati</taxon>
    </lineage>
</organism>
<evidence type="ECO:0000313" key="2">
    <source>
        <dbReference type="Proteomes" id="UP000247810"/>
    </source>
</evidence>
<feature type="non-terminal residue" evidence="1">
    <location>
        <position position="1"/>
    </location>
</feature>
<dbReference type="SUPFAM" id="SSF52540">
    <property type="entry name" value="P-loop containing nucleoside triphosphate hydrolases"/>
    <property type="match status" value="1"/>
</dbReference>
<proteinExistence type="predicted"/>
<evidence type="ECO:0000313" key="1">
    <source>
        <dbReference type="EMBL" id="PYH93707.1"/>
    </source>
</evidence>
<accession>A0A319DI23</accession>
<sequence>KLKGGENCLKDYPNNIKGCFGLIILDEAHNLRNKIGDFNLLLTATPFFNNRNRPAAVKEALTTSSGTCYVNLILSKVFLEKYIIHADLDEKM</sequence>
<keyword evidence="2" id="KW-1185">Reference proteome</keyword>
<dbReference type="Proteomes" id="UP000247810">
    <property type="component" value="Unassembled WGS sequence"/>
</dbReference>
<dbReference type="AlphaFoldDB" id="A0A319DI23"/>
<dbReference type="VEuPathDB" id="FungiDB:BO71DRAFT_399533"/>
<dbReference type="InterPro" id="IPR027417">
    <property type="entry name" value="P-loop_NTPase"/>
</dbReference>
<dbReference type="OrthoDB" id="4510417at2759"/>
<protein>
    <submittedName>
        <fullName evidence="1">Uncharacterized protein</fullName>
    </submittedName>
</protein>
<name>A0A319DI23_9EURO</name>
<dbReference type="Gene3D" id="3.40.50.300">
    <property type="entry name" value="P-loop containing nucleotide triphosphate hydrolases"/>
    <property type="match status" value="1"/>
</dbReference>
<gene>
    <name evidence="1" type="ORF">BO71DRAFT_399533</name>
</gene>
<reference evidence="1 2" key="1">
    <citation type="submission" date="2018-02" db="EMBL/GenBank/DDBJ databases">
        <title>The genomes of Aspergillus section Nigri reveals drivers in fungal speciation.</title>
        <authorList>
            <consortium name="DOE Joint Genome Institute"/>
            <person name="Vesth T.C."/>
            <person name="Nybo J."/>
            <person name="Theobald S."/>
            <person name="Brandl J."/>
            <person name="Frisvad J.C."/>
            <person name="Nielsen K.F."/>
            <person name="Lyhne E.K."/>
            <person name="Kogle M.E."/>
            <person name="Kuo A."/>
            <person name="Riley R."/>
            <person name="Clum A."/>
            <person name="Nolan M."/>
            <person name="Lipzen A."/>
            <person name="Salamov A."/>
            <person name="Henrissat B."/>
            <person name="Wiebenga A."/>
            <person name="De vries R.P."/>
            <person name="Grigoriev I.V."/>
            <person name="Mortensen U.H."/>
            <person name="Andersen M.R."/>
            <person name="Baker S.E."/>
        </authorList>
    </citation>
    <scope>NUCLEOTIDE SEQUENCE [LARGE SCALE GENOMIC DNA]</scope>
    <source>
        <strain evidence="1 2">CBS 707.79</strain>
    </source>
</reference>